<evidence type="ECO:0000256" key="6">
    <source>
        <dbReference type="ARBA" id="ARBA00023211"/>
    </source>
</evidence>
<dbReference type="FunCoup" id="A0A200R2J6">
    <property type="interactions" value="2058"/>
</dbReference>
<feature type="domain" description="Serine/threonine specific protein phosphatases" evidence="10">
    <location>
        <begin position="120"/>
        <end position="125"/>
    </location>
</feature>
<dbReference type="Gene3D" id="3.60.21.10">
    <property type="match status" value="1"/>
</dbReference>
<dbReference type="OMA" id="TVQMSEN"/>
<dbReference type="Pfam" id="PF00149">
    <property type="entry name" value="Metallophos"/>
    <property type="match status" value="1"/>
</dbReference>
<evidence type="ECO:0000256" key="8">
    <source>
        <dbReference type="ARBA" id="ARBA00048336"/>
    </source>
</evidence>
<dbReference type="InParanoid" id="A0A200R2J6"/>
<dbReference type="GO" id="GO:0005634">
    <property type="term" value="C:nucleus"/>
    <property type="evidence" value="ECO:0007669"/>
    <property type="project" value="TreeGrafter"/>
</dbReference>
<keyword evidence="3" id="KW-0479">Metal-binding</keyword>
<proteinExistence type="inferred from homology"/>
<organism evidence="11 12">
    <name type="scientific">Macleaya cordata</name>
    <name type="common">Five-seeded plume-poppy</name>
    <name type="synonym">Bocconia cordata</name>
    <dbReference type="NCBI Taxonomy" id="56857"/>
    <lineage>
        <taxon>Eukaryota</taxon>
        <taxon>Viridiplantae</taxon>
        <taxon>Streptophyta</taxon>
        <taxon>Embryophyta</taxon>
        <taxon>Tracheophyta</taxon>
        <taxon>Spermatophyta</taxon>
        <taxon>Magnoliopsida</taxon>
        <taxon>Ranunculales</taxon>
        <taxon>Papaveraceae</taxon>
        <taxon>Papaveroideae</taxon>
        <taxon>Macleaya</taxon>
    </lineage>
</organism>
<dbReference type="GO" id="GO:0004722">
    <property type="term" value="F:protein serine/threonine phosphatase activity"/>
    <property type="evidence" value="ECO:0007669"/>
    <property type="project" value="UniProtKB-EC"/>
</dbReference>
<evidence type="ECO:0000256" key="3">
    <source>
        <dbReference type="ARBA" id="ARBA00022723"/>
    </source>
</evidence>
<evidence type="ECO:0000256" key="4">
    <source>
        <dbReference type="ARBA" id="ARBA00022801"/>
    </source>
</evidence>
<evidence type="ECO:0000313" key="11">
    <source>
        <dbReference type="EMBL" id="OVA16943.1"/>
    </source>
</evidence>
<keyword evidence="4 9" id="KW-0378">Hydrolase</keyword>
<dbReference type="InterPro" id="IPR006186">
    <property type="entry name" value="Ser/Thr-sp_prot-phosphatase"/>
</dbReference>
<comment type="catalytic activity">
    <reaction evidence="7">
        <text>O-phospho-L-seryl-[protein] + H2O = L-seryl-[protein] + phosphate</text>
        <dbReference type="Rhea" id="RHEA:20629"/>
        <dbReference type="Rhea" id="RHEA-COMP:9863"/>
        <dbReference type="Rhea" id="RHEA-COMP:11604"/>
        <dbReference type="ChEBI" id="CHEBI:15377"/>
        <dbReference type="ChEBI" id="CHEBI:29999"/>
        <dbReference type="ChEBI" id="CHEBI:43474"/>
        <dbReference type="ChEBI" id="CHEBI:83421"/>
        <dbReference type="EC" id="3.1.3.16"/>
    </reaction>
</comment>
<dbReference type="Pfam" id="PF16891">
    <property type="entry name" value="STPPase_N"/>
    <property type="match status" value="1"/>
</dbReference>
<dbReference type="InterPro" id="IPR031675">
    <property type="entry name" value="STPPase_N"/>
</dbReference>
<evidence type="ECO:0000256" key="1">
    <source>
        <dbReference type="ARBA" id="ARBA00001936"/>
    </source>
</evidence>
<dbReference type="CDD" id="cd07414">
    <property type="entry name" value="MPP_PP1_PPKL"/>
    <property type="match status" value="1"/>
</dbReference>
<dbReference type="SMART" id="SM00156">
    <property type="entry name" value="PP2Ac"/>
    <property type="match status" value="1"/>
</dbReference>
<dbReference type="PANTHER" id="PTHR11668:SF504">
    <property type="entry name" value="SERINE_THREONINE-PROTEIN PHOSPHATASE PP1 ISOZYME 6"/>
    <property type="match status" value="1"/>
</dbReference>
<dbReference type="Proteomes" id="UP000195402">
    <property type="component" value="Unassembled WGS sequence"/>
</dbReference>
<dbReference type="GO" id="GO:0046872">
    <property type="term" value="F:metal ion binding"/>
    <property type="evidence" value="ECO:0007669"/>
    <property type="project" value="UniProtKB-KW"/>
</dbReference>
<dbReference type="InterPro" id="IPR029052">
    <property type="entry name" value="Metallo-depent_PP-like"/>
</dbReference>
<name>A0A200R2J6_MACCD</name>
<keyword evidence="12" id="KW-1185">Reference proteome</keyword>
<comment type="similarity">
    <text evidence="2">Belongs to the PPP phosphatase family. PP-1 subfamily.</text>
</comment>
<dbReference type="InterPro" id="IPR004843">
    <property type="entry name" value="Calcineurin-like_PHP"/>
</dbReference>
<evidence type="ECO:0000256" key="7">
    <source>
        <dbReference type="ARBA" id="ARBA00047761"/>
    </source>
</evidence>
<dbReference type="GO" id="GO:0005737">
    <property type="term" value="C:cytoplasm"/>
    <property type="evidence" value="ECO:0007669"/>
    <property type="project" value="TreeGrafter"/>
</dbReference>
<keyword evidence="6" id="KW-0464">Manganese</keyword>
<comment type="cofactor">
    <cofactor evidence="1">
        <name>Mn(2+)</name>
        <dbReference type="ChEBI" id="CHEBI:29035"/>
    </cofactor>
</comment>
<dbReference type="InterPro" id="IPR050341">
    <property type="entry name" value="PP1_catalytic_subunit"/>
</dbReference>
<dbReference type="PRINTS" id="PR00114">
    <property type="entry name" value="STPHPHTASE"/>
</dbReference>
<dbReference type="STRING" id="56857.A0A200R2J6"/>
<evidence type="ECO:0000259" key="10">
    <source>
        <dbReference type="PROSITE" id="PS00125"/>
    </source>
</evidence>
<comment type="caution">
    <text evidence="11">The sequence shown here is derived from an EMBL/GenBank/DDBJ whole genome shotgun (WGS) entry which is preliminary data.</text>
</comment>
<accession>A0A200R2J6</accession>
<comment type="catalytic activity">
    <reaction evidence="8 9">
        <text>O-phospho-L-threonyl-[protein] + H2O = L-threonyl-[protein] + phosphate</text>
        <dbReference type="Rhea" id="RHEA:47004"/>
        <dbReference type="Rhea" id="RHEA-COMP:11060"/>
        <dbReference type="Rhea" id="RHEA-COMP:11605"/>
        <dbReference type="ChEBI" id="CHEBI:15377"/>
        <dbReference type="ChEBI" id="CHEBI:30013"/>
        <dbReference type="ChEBI" id="CHEBI:43474"/>
        <dbReference type="ChEBI" id="CHEBI:61977"/>
        <dbReference type="EC" id="3.1.3.16"/>
    </reaction>
</comment>
<keyword evidence="5" id="KW-0904">Protein phosphatase</keyword>
<dbReference type="AlphaFoldDB" id="A0A200R2J6"/>
<evidence type="ECO:0000256" key="2">
    <source>
        <dbReference type="ARBA" id="ARBA00005333"/>
    </source>
</evidence>
<evidence type="ECO:0000256" key="9">
    <source>
        <dbReference type="RuleBase" id="RU004273"/>
    </source>
</evidence>
<dbReference type="PANTHER" id="PTHR11668">
    <property type="entry name" value="SERINE/THREONINE PROTEIN PHOSPHATASE"/>
    <property type="match status" value="1"/>
</dbReference>
<dbReference type="EC" id="3.1.3.16" evidence="9"/>
<dbReference type="EMBL" id="MVGT01000457">
    <property type="protein sequence ID" value="OVA16943.1"/>
    <property type="molecule type" value="Genomic_DNA"/>
</dbReference>
<protein>
    <recommendedName>
        <fullName evidence="9">Serine/threonine-protein phosphatase</fullName>
        <ecNumber evidence="9">3.1.3.16</ecNumber>
    </recommendedName>
</protein>
<reference evidence="11 12" key="1">
    <citation type="journal article" date="2017" name="Mol. Plant">
        <title>The Genome of Medicinal Plant Macleaya cordata Provides New Insights into Benzylisoquinoline Alkaloids Metabolism.</title>
        <authorList>
            <person name="Liu X."/>
            <person name="Liu Y."/>
            <person name="Huang P."/>
            <person name="Ma Y."/>
            <person name="Qing Z."/>
            <person name="Tang Q."/>
            <person name="Cao H."/>
            <person name="Cheng P."/>
            <person name="Zheng Y."/>
            <person name="Yuan Z."/>
            <person name="Zhou Y."/>
            <person name="Liu J."/>
            <person name="Tang Z."/>
            <person name="Zhuo Y."/>
            <person name="Zhang Y."/>
            <person name="Yu L."/>
            <person name="Huang J."/>
            <person name="Yang P."/>
            <person name="Peng Q."/>
            <person name="Zhang J."/>
            <person name="Jiang W."/>
            <person name="Zhang Z."/>
            <person name="Lin K."/>
            <person name="Ro D.K."/>
            <person name="Chen X."/>
            <person name="Xiong X."/>
            <person name="Shang Y."/>
            <person name="Huang S."/>
            <person name="Zeng J."/>
        </authorList>
    </citation>
    <scope>NUCLEOTIDE SEQUENCE [LARGE SCALE GENOMIC DNA]</scope>
    <source>
        <strain evidence="12">cv. BLH2017</strain>
        <tissue evidence="11">Root</tissue>
    </source>
</reference>
<dbReference type="SUPFAM" id="SSF56300">
    <property type="entry name" value="Metallo-dependent phosphatases"/>
    <property type="match status" value="1"/>
</dbReference>
<dbReference type="FunFam" id="3.60.21.10:FF:000212">
    <property type="entry name" value="Serine/threonine-protein phosphatase"/>
    <property type="match status" value="1"/>
</dbReference>
<dbReference type="PROSITE" id="PS00125">
    <property type="entry name" value="SER_THR_PHOSPHATASE"/>
    <property type="match status" value="1"/>
</dbReference>
<dbReference type="OrthoDB" id="1930084at2759"/>
<gene>
    <name evidence="11" type="ORF">BVC80_737g17</name>
</gene>
<evidence type="ECO:0000313" key="12">
    <source>
        <dbReference type="Proteomes" id="UP000195402"/>
    </source>
</evidence>
<sequence length="475" mass="54087">MPMDESLLDDIIRRLLEAKNGRTPKQVQLTEAEIRQLCLTSKEIFVSQPNLLELEAPIKICGDIHGQYSDLLRLFEYGGLPPEANYLFLGDYVDRGKQSVETICLLLAYKIKYPENFFLLRGNHECASINRIYGFYDECKRRFNVRLWKTFTDCFNCLPVAALIDEKILCMHGGLSPELKNLDQIRNIARPADVPDQGLLCDLLWADPDKDIEGWGENDRGVSYTFGADKVSEFLQKLDLDLICRAHQVVEDGYEFFAKRQLVTIFSAPNYCGEFDNAGAMMSVDDTLTCSFQILKPSDKKGKVGFGNMSRPGTPPHKDHCISIDLPSLLLFLLYDECIIQLVNLNFSSLLWARGDRDDERPSSCCNSMPEELTSFLEDEMSLEGIQGRNARQTSVLHLDGAPNGDLPCNLRWFSSFFTRAFRSASSSHWVVVYLDGRPQLLSESSSWIHLDLQYGNMVSNRSQLYQMVFHRMAE</sequence>
<evidence type="ECO:0000256" key="5">
    <source>
        <dbReference type="ARBA" id="ARBA00022912"/>
    </source>
</evidence>